<comment type="similarity">
    <text evidence="2 14">Belongs to the G-protein coupled receptor 1 family.</text>
</comment>
<dbReference type="PROSITE" id="PS50262">
    <property type="entry name" value="G_PROTEIN_RECEP_F1_2"/>
    <property type="match status" value="1"/>
</dbReference>
<dbReference type="EMBL" id="JBJJXI010000071">
    <property type="protein sequence ID" value="KAL3396488.1"/>
    <property type="molecule type" value="Genomic_DNA"/>
</dbReference>
<dbReference type="InterPro" id="IPR000276">
    <property type="entry name" value="GPCR_Rhodpsn"/>
</dbReference>
<dbReference type="InterPro" id="IPR032675">
    <property type="entry name" value="LRR_dom_sf"/>
</dbReference>
<evidence type="ECO:0000313" key="17">
    <source>
        <dbReference type="EMBL" id="KAL3396488.1"/>
    </source>
</evidence>
<comment type="caution">
    <text evidence="17">The sequence shown here is derived from an EMBL/GenBank/DDBJ whole genome shotgun (WGS) entry which is preliminary data.</text>
</comment>
<evidence type="ECO:0000256" key="15">
    <source>
        <dbReference type="SAM" id="Phobius"/>
    </source>
</evidence>
<evidence type="ECO:0000256" key="7">
    <source>
        <dbReference type="ARBA" id="ARBA00022989"/>
    </source>
</evidence>
<feature type="transmembrane region" description="Helical" evidence="15">
    <location>
        <begin position="606"/>
        <end position="631"/>
    </location>
</feature>
<keyword evidence="4" id="KW-0433">Leucine-rich repeat</keyword>
<dbReference type="PRINTS" id="PR00237">
    <property type="entry name" value="GPCRRHODOPSN"/>
</dbReference>
<feature type="domain" description="G-protein coupled receptors family 1 profile" evidence="16">
    <location>
        <begin position="425"/>
        <end position="702"/>
    </location>
</feature>
<dbReference type="InterPro" id="IPR002172">
    <property type="entry name" value="LDrepeatLR_classA_rpt"/>
</dbReference>
<dbReference type="InterPro" id="IPR003591">
    <property type="entry name" value="Leu-rich_rpt_typical-subtyp"/>
</dbReference>
<evidence type="ECO:0000313" key="18">
    <source>
        <dbReference type="Proteomes" id="UP001627154"/>
    </source>
</evidence>
<dbReference type="Gene3D" id="3.80.10.10">
    <property type="entry name" value="Ribonuclease Inhibitor"/>
    <property type="match status" value="2"/>
</dbReference>
<dbReference type="CDD" id="cd15137">
    <property type="entry name" value="7tmA_Relaxin_R"/>
    <property type="match status" value="1"/>
</dbReference>
<feature type="transmembrane region" description="Helical" evidence="15">
    <location>
        <begin position="6"/>
        <end position="28"/>
    </location>
</feature>
<evidence type="ECO:0000256" key="3">
    <source>
        <dbReference type="ARBA" id="ARBA00022475"/>
    </source>
</evidence>
<gene>
    <name evidence="17" type="ORF">TKK_009648</name>
</gene>
<feature type="transmembrane region" description="Helical" evidence="15">
    <location>
        <begin position="554"/>
        <end position="576"/>
    </location>
</feature>
<feature type="transmembrane region" description="Helical" evidence="15">
    <location>
        <begin position="465"/>
        <end position="485"/>
    </location>
</feature>
<sequence>MRYKHIVSVGMFLMSIIVLLAALMYYFYQKDCALGTFRCRNTTPVVCIPQNKWCDGAPDCAEEDDEDIEDCVDNKLSIYPYPKPNYNVMDFYCPPAAIDVGNCTYGNKSHDCSVKCQNLDGNVSQNISEFVIQMTITDSNINILRKNDFLRFSRLKTLHLLESQIKILEPNVFVAQKNLSRLIVANNEIEEIVKENWNGLEKLSLFDANCNQIRSIDLSFFENSTVLTFIDLSYNLLTSESLTLPYLPKLDHLNLEDNRLTKIKAKMFDGLISLTRLFLQYNQIEQIDEGAFAKCKSLVELNLMQNSIVALSPNIFTPLGNLTALFLGYNPFKNIPMDALQPLNSSLRTLHLEDIEVHRIEKNAFDIFKELKFLYFKNFYYCAAYTPRVKICRPLNNGVSSYTDLLDKPVLRAAVWGISCVTCLGNALVLWGRFTAKDENRVLSIIIRNLAGTLFVFIDNKNKRLIHFFSISVSDMLMGFYLFIIGLEDARFRNTYSREIANVWMSSWSCTLIGILAMTSCEVSMLILSFMSIERFLLIAMPFKAHRSITAQTATSAMTVVWIIGITVALVPAILWRNSTRFYGINGMCFPLHIEDPYLVGWEYSAFIFLGLNVLGLMTIGYVYTGMFWSIRKTRLATTLSIGDVEFALRFFLIVLTDFLCWAPIIVMKIMALASYPVSPDWHAWVVIFILPVNSAINPLLYTFTTPKFRERLSEGWFGHVRSYVSRKASSDSHLSNSSLRDNNMIPMSAIVYSNEGKRNKQVSNNEILLINLIKDD</sequence>
<dbReference type="InterPro" id="IPR026906">
    <property type="entry name" value="LRR_5"/>
</dbReference>
<dbReference type="Gene3D" id="4.10.400.10">
    <property type="entry name" value="Low-density Lipoprotein Receptor"/>
    <property type="match status" value="1"/>
</dbReference>
<dbReference type="SMART" id="SM00192">
    <property type="entry name" value="LDLa"/>
    <property type="match status" value="1"/>
</dbReference>
<comment type="caution">
    <text evidence="13">Lacks conserved residue(s) required for the propagation of feature annotation.</text>
</comment>
<protein>
    <recommendedName>
        <fullName evidence="16">G-protein coupled receptors family 1 profile domain-containing protein</fullName>
    </recommendedName>
</protein>
<dbReference type="GO" id="GO:0004930">
    <property type="term" value="F:G protein-coupled receptor activity"/>
    <property type="evidence" value="ECO:0007669"/>
    <property type="project" value="UniProtKB-KW"/>
</dbReference>
<organism evidence="17 18">
    <name type="scientific">Trichogramma kaykai</name>
    <dbReference type="NCBI Taxonomy" id="54128"/>
    <lineage>
        <taxon>Eukaryota</taxon>
        <taxon>Metazoa</taxon>
        <taxon>Ecdysozoa</taxon>
        <taxon>Arthropoda</taxon>
        <taxon>Hexapoda</taxon>
        <taxon>Insecta</taxon>
        <taxon>Pterygota</taxon>
        <taxon>Neoptera</taxon>
        <taxon>Endopterygota</taxon>
        <taxon>Hymenoptera</taxon>
        <taxon>Apocrita</taxon>
        <taxon>Proctotrupomorpha</taxon>
        <taxon>Chalcidoidea</taxon>
        <taxon>Trichogrammatidae</taxon>
        <taxon>Trichogramma</taxon>
    </lineage>
</organism>
<dbReference type="PANTHER" id="PTHR24372:SF80">
    <property type="entry name" value="FI21465P1-RELATED"/>
    <property type="match status" value="1"/>
</dbReference>
<dbReference type="Proteomes" id="UP001627154">
    <property type="component" value="Unassembled WGS sequence"/>
</dbReference>
<keyword evidence="6" id="KW-0677">Repeat</keyword>
<dbReference type="AlphaFoldDB" id="A0ABD2WTK3"/>
<dbReference type="Pfam" id="PF00057">
    <property type="entry name" value="Ldl_recept_a"/>
    <property type="match status" value="1"/>
</dbReference>
<evidence type="ECO:0000256" key="11">
    <source>
        <dbReference type="ARBA" id="ARBA00023170"/>
    </source>
</evidence>
<dbReference type="Gene3D" id="1.20.1070.10">
    <property type="entry name" value="Rhodopsin 7-helix transmembrane proteins"/>
    <property type="match status" value="1"/>
</dbReference>
<dbReference type="GO" id="GO:0005886">
    <property type="term" value="C:plasma membrane"/>
    <property type="evidence" value="ECO:0007669"/>
    <property type="project" value="UniProtKB-SubCell"/>
</dbReference>
<evidence type="ECO:0000256" key="13">
    <source>
        <dbReference type="PROSITE-ProRule" id="PRU00124"/>
    </source>
</evidence>
<keyword evidence="11 14" id="KW-0675">Receptor</keyword>
<keyword evidence="18" id="KW-1185">Reference proteome</keyword>
<reference evidence="17 18" key="1">
    <citation type="journal article" date="2024" name="bioRxiv">
        <title>A reference genome for Trichogramma kaykai: A tiny desert-dwelling parasitoid wasp with competing sex-ratio distorters.</title>
        <authorList>
            <person name="Culotta J."/>
            <person name="Lindsey A.R."/>
        </authorList>
    </citation>
    <scope>NUCLEOTIDE SEQUENCE [LARGE SCALE GENOMIC DNA]</scope>
    <source>
        <strain evidence="17 18">KSX58</strain>
    </source>
</reference>
<dbReference type="Pfam" id="PF13855">
    <property type="entry name" value="LRR_8"/>
    <property type="match status" value="1"/>
</dbReference>
<feature type="transmembrane region" description="Helical" evidence="15">
    <location>
        <begin position="505"/>
        <end position="533"/>
    </location>
</feature>
<evidence type="ECO:0000256" key="9">
    <source>
        <dbReference type="ARBA" id="ARBA00023136"/>
    </source>
</evidence>
<keyword evidence="10" id="KW-1015">Disulfide bond</keyword>
<comment type="subcellular location">
    <subcellularLocation>
        <location evidence="1">Cell membrane</location>
        <topology evidence="1">Multi-pass membrane protein</topology>
    </subcellularLocation>
</comment>
<evidence type="ECO:0000259" key="16">
    <source>
        <dbReference type="PROSITE" id="PS50262"/>
    </source>
</evidence>
<dbReference type="SUPFAM" id="SSF57424">
    <property type="entry name" value="LDL receptor-like module"/>
    <property type="match status" value="1"/>
</dbReference>
<dbReference type="SMART" id="SM00369">
    <property type="entry name" value="LRR_TYP"/>
    <property type="match status" value="6"/>
</dbReference>
<keyword evidence="12 14" id="KW-0807">Transducer</keyword>
<keyword evidence="8 14" id="KW-0297">G-protein coupled receptor</keyword>
<evidence type="ECO:0000256" key="6">
    <source>
        <dbReference type="ARBA" id="ARBA00022737"/>
    </source>
</evidence>
<evidence type="ECO:0000256" key="8">
    <source>
        <dbReference type="ARBA" id="ARBA00023040"/>
    </source>
</evidence>
<evidence type="ECO:0000256" key="1">
    <source>
        <dbReference type="ARBA" id="ARBA00004651"/>
    </source>
</evidence>
<dbReference type="Pfam" id="PF13306">
    <property type="entry name" value="LRR_5"/>
    <property type="match status" value="1"/>
</dbReference>
<proteinExistence type="inferred from homology"/>
<evidence type="ECO:0000256" key="4">
    <source>
        <dbReference type="ARBA" id="ARBA00022614"/>
    </source>
</evidence>
<keyword evidence="7 15" id="KW-1133">Transmembrane helix</keyword>
<feature type="transmembrane region" description="Helical" evidence="15">
    <location>
        <begin position="413"/>
        <end position="434"/>
    </location>
</feature>
<dbReference type="CDD" id="cd00112">
    <property type="entry name" value="LDLa"/>
    <property type="match status" value="1"/>
</dbReference>
<dbReference type="InterPro" id="IPR017452">
    <property type="entry name" value="GPCR_Rhodpsn_7TM"/>
</dbReference>
<dbReference type="PANTHER" id="PTHR24372">
    <property type="entry name" value="GLYCOPROTEIN HORMONE RECEPTOR"/>
    <property type="match status" value="1"/>
</dbReference>
<feature type="transmembrane region" description="Helical" evidence="15">
    <location>
        <begin position="682"/>
        <end position="704"/>
    </location>
</feature>
<name>A0ABD2WTK3_9HYME</name>
<dbReference type="SUPFAM" id="SSF52058">
    <property type="entry name" value="L domain-like"/>
    <property type="match status" value="1"/>
</dbReference>
<dbReference type="SUPFAM" id="SSF81321">
    <property type="entry name" value="Family A G protein-coupled receptor-like"/>
    <property type="match status" value="1"/>
</dbReference>
<dbReference type="InterPro" id="IPR023415">
    <property type="entry name" value="LDLR_class-A_CS"/>
</dbReference>
<dbReference type="PROSITE" id="PS50068">
    <property type="entry name" value="LDLRA_2"/>
    <property type="match status" value="1"/>
</dbReference>
<dbReference type="PROSITE" id="PS01209">
    <property type="entry name" value="LDLRA_1"/>
    <property type="match status" value="1"/>
</dbReference>
<feature type="transmembrane region" description="Helical" evidence="15">
    <location>
        <begin position="651"/>
        <end position="676"/>
    </location>
</feature>
<dbReference type="PROSITE" id="PS00237">
    <property type="entry name" value="G_PROTEIN_RECEP_F1_1"/>
    <property type="match status" value="1"/>
</dbReference>
<keyword evidence="9 15" id="KW-0472">Membrane</keyword>
<keyword evidence="3" id="KW-1003">Cell membrane</keyword>
<evidence type="ECO:0000256" key="10">
    <source>
        <dbReference type="ARBA" id="ARBA00023157"/>
    </source>
</evidence>
<evidence type="ECO:0000256" key="12">
    <source>
        <dbReference type="ARBA" id="ARBA00023224"/>
    </source>
</evidence>
<accession>A0ABD2WTK3</accession>
<keyword evidence="5 14" id="KW-0812">Transmembrane</keyword>
<evidence type="ECO:0000256" key="2">
    <source>
        <dbReference type="ARBA" id="ARBA00010663"/>
    </source>
</evidence>
<dbReference type="PROSITE" id="PS51450">
    <property type="entry name" value="LRR"/>
    <property type="match status" value="1"/>
</dbReference>
<evidence type="ECO:0000256" key="5">
    <source>
        <dbReference type="ARBA" id="ARBA00022692"/>
    </source>
</evidence>
<dbReference type="InterPro" id="IPR001611">
    <property type="entry name" value="Leu-rich_rpt"/>
</dbReference>
<dbReference type="InterPro" id="IPR036055">
    <property type="entry name" value="LDL_receptor-like_sf"/>
</dbReference>
<evidence type="ECO:0000256" key="14">
    <source>
        <dbReference type="RuleBase" id="RU000688"/>
    </source>
</evidence>
<dbReference type="Pfam" id="PF00001">
    <property type="entry name" value="7tm_1"/>
    <property type="match status" value="1"/>
</dbReference>